<dbReference type="EMBL" id="KB445558">
    <property type="protein sequence ID" value="EMC94473.1"/>
    <property type="molecule type" value="Genomic_DNA"/>
</dbReference>
<evidence type="ECO:0000313" key="3">
    <source>
        <dbReference type="Proteomes" id="UP000011761"/>
    </source>
</evidence>
<sequence>MALGENRPVEVEKVEKEHEELKAEYDRLRCSKRRWRAREQKSWTEIEAITLENQAVKDNLAGNAIVATAQKVAWSEAMGELSRRNLELHGSLAAHTLTVAQFVHGLEPVADGLKEEHEVLKRLVRGADAGGED</sequence>
<dbReference type="HOGENOM" id="CLU_1906372_0_0_1"/>
<evidence type="ECO:0000256" key="1">
    <source>
        <dbReference type="SAM" id="Coils"/>
    </source>
</evidence>
<reference evidence="2 3" key="1">
    <citation type="journal article" date="2012" name="PLoS Pathog.">
        <title>Diverse lifestyles and strategies of plant pathogenesis encoded in the genomes of eighteen Dothideomycetes fungi.</title>
        <authorList>
            <person name="Ohm R.A."/>
            <person name="Feau N."/>
            <person name="Henrissat B."/>
            <person name="Schoch C.L."/>
            <person name="Horwitz B.A."/>
            <person name="Barry K.W."/>
            <person name="Condon B.J."/>
            <person name="Copeland A.C."/>
            <person name="Dhillon B."/>
            <person name="Glaser F."/>
            <person name="Hesse C.N."/>
            <person name="Kosti I."/>
            <person name="LaButti K."/>
            <person name="Lindquist E.A."/>
            <person name="Lucas S."/>
            <person name="Salamov A.A."/>
            <person name="Bradshaw R.E."/>
            <person name="Ciuffetti L."/>
            <person name="Hamelin R.C."/>
            <person name="Kema G.H.J."/>
            <person name="Lawrence C."/>
            <person name="Scott J.A."/>
            <person name="Spatafora J.W."/>
            <person name="Turgeon B.G."/>
            <person name="de Wit P.J.G.M."/>
            <person name="Zhong S."/>
            <person name="Goodwin S.B."/>
            <person name="Grigoriev I.V."/>
        </authorList>
    </citation>
    <scope>NUCLEOTIDE SEQUENCE [LARGE SCALE GENOMIC DNA]</scope>
    <source>
        <strain evidence="2 3">UAMH 10762</strain>
    </source>
</reference>
<dbReference type="RefSeq" id="XP_007678330.1">
    <property type="nucleotide sequence ID" value="XM_007680140.1"/>
</dbReference>
<keyword evidence="1" id="KW-0175">Coiled coil</keyword>
<feature type="coiled-coil region" evidence="1">
    <location>
        <begin position="11"/>
        <end position="38"/>
    </location>
</feature>
<accession>M2MSI8</accession>
<dbReference type="AlphaFoldDB" id="M2MSI8"/>
<dbReference type="GeneID" id="19108975"/>
<protein>
    <submittedName>
        <fullName evidence="2">Uncharacterized protein</fullName>
    </submittedName>
</protein>
<organism evidence="2 3">
    <name type="scientific">Baudoinia panamericana (strain UAMH 10762)</name>
    <name type="common">Angels' share fungus</name>
    <name type="synonym">Baudoinia compniacensis (strain UAMH 10762)</name>
    <dbReference type="NCBI Taxonomy" id="717646"/>
    <lineage>
        <taxon>Eukaryota</taxon>
        <taxon>Fungi</taxon>
        <taxon>Dikarya</taxon>
        <taxon>Ascomycota</taxon>
        <taxon>Pezizomycotina</taxon>
        <taxon>Dothideomycetes</taxon>
        <taxon>Dothideomycetidae</taxon>
        <taxon>Mycosphaerellales</taxon>
        <taxon>Teratosphaeriaceae</taxon>
        <taxon>Baudoinia</taxon>
    </lineage>
</organism>
<gene>
    <name evidence="2" type="ORF">BAUCODRAFT_149621</name>
</gene>
<proteinExistence type="predicted"/>
<name>M2MSI8_BAUPA</name>
<dbReference type="Proteomes" id="UP000011761">
    <property type="component" value="Unassembled WGS sequence"/>
</dbReference>
<dbReference type="KEGG" id="bcom:BAUCODRAFT_149621"/>
<evidence type="ECO:0000313" key="2">
    <source>
        <dbReference type="EMBL" id="EMC94473.1"/>
    </source>
</evidence>
<keyword evidence="3" id="KW-1185">Reference proteome</keyword>